<dbReference type="Pfam" id="PF00730">
    <property type="entry name" value="HhH-GPD"/>
    <property type="match status" value="1"/>
</dbReference>
<dbReference type="EMBL" id="JAWXYG010000008">
    <property type="protein sequence ID" value="KAK4264289.1"/>
    <property type="molecule type" value="Genomic_DNA"/>
</dbReference>
<dbReference type="AlphaFoldDB" id="A0AAE1K2X9"/>
<feature type="region of interest" description="Disordered" evidence="1">
    <location>
        <begin position="1"/>
        <end position="52"/>
    </location>
</feature>
<comment type="caution">
    <text evidence="3">The sequence shown here is derived from an EMBL/GenBank/DDBJ whole genome shotgun (WGS) entry which is preliminary data.</text>
</comment>
<dbReference type="Gene3D" id="1.10.1670.10">
    <property type="entry name" value="Helix-hairpin-Helix base-excision DNA repair enzymes (C-terminal)"/>
    <property type="match status" value="1"/>
</dbReference>
<sequence>MGKIRKRKRAESDSESKLNSSLETRTKPARATKGGANENLKDPYPSHDRPAPEECRAVRDTLLALHGFPQEFAKYRRKSTDDALKLAQDASELPALGESVLDGLVRTVLSQNTTEANSQRAFASLKSAFPTWEDVLSAGATDVENAIRCGGLAPTKASCIKNVLSCLLERRGKLCLEYLRDLSLDEIKSELSLFKGIGPKTVSCVLMFNLQRDDFPVDTHIFEIAKTIGWVPAVADRNKTYLHLNRRIPKELMFDLNCLLYTHGKLCSKCTSKRGNQPKKTCDNPCPLLKYCEASV</sequence>
<dbReference type="Gene3D" id="1.10.340.30">
    <property type="entry name" value="Hypothetical protein, domain 2"/>
    <property type="match status" value="1"/>
</dbReference>
<dbReference type="InterPro" id="IPR023170">
    <property type="entry name" value="HhH_base_excis_C"/>
</dbReference>
<evidence type="ECO:0000313" key="4">
    <source>
        <dbReference type="Proteomes" id="UP001293593"/>
    </source>
</evidence>
<feature type="domain" description="HhH-GPD" evidence="2">
    <location>
        <begin position="109"/>
        <end position="266"/>
    </location>
</feature>
<dbReference type="GO" id="GO:0016787">
    <property type="term" value="F:hydrolase activity"/>
    <property type="evidence" value="ECO:0007669"/>
    <property type="project" value="UniProtKB-ARBA"/>
</dbReference>
<dbReference type="Proteomes" id="UP001293593">
    <property type="component" value="Unassembled WGS sequence"/>
</dbReference>
<dbReference type="SMART" id="SM00478">
    <property type="entry name" value="ENDO3c"/>
    <property type="match status" value="1"/>
</dbReference>
<proteinExistence type="predicted"/>
<evidence type="ECO:0000313" key="3">
    <source>
        <dbReference type="EMBL" id="KAK4264289.1"/>
    </source>
</evidence>
<accession>A0AAE1K2X9</accession>
<evidence type="ECO:0000256" key="1">
    <source>
        <dbReference type="SAM" id="MobiDB-lite"/>
    </source>
</evidence>
<dbReference type="SUPFAM" id="SSF48150">
    <property type="entry name" value="DNA-glycosylase"/>
    <property type="match status" value="1"/>
</dbReference>
<evidence type="ECO:0000259" key="2">
    <source>
        <dbReference type="SMART" id="SM00478"/>
    </source>
</evidence>
<dbReference type="GO" id="GO:0006284">
    <property type="term" value="P:base-excision repair"/>
    <property type="evidence" value="ECO:0007669"/>
    <property type="project" value="InterPro"/>
</dbReference>
<name>A0AAE1K2X9_9FABA</name>
<protein>
    <recommendedName>
        <fullName evidence="2">HhH-GPD domain-containing protein</fullName>
    </recommendedName>
</protein>
<reference evidence="3" key="1">
    <citation type="submission" date="2023-10" db="EMBL/GenBank/DDBJ databases">
        <title>Chromosome-level genome of the transformable northern wattle, Acacia crassicarpa.</title>
        <authorList>
            <person name="Massaro I."/>
            <person name="Sinha N.R."/>
            <person name="Poethig S."/>
            <person name="Leichty A.R."/>
        </authorList>
    </citation>
    <scope>NUCLEOTIDE SEQUENCE</scope>
    <source>
        <strain evidence="3">Acra3RX</strain>
        <tissue evidence="3">Leaf</tissue>
    </source>
</reference>
<dbReference type="GO" id="GO:0140097">
    <property type="term" value="F:catalytic activity, acting on DNA"/>
    <property type="evidence" value="ECO:0007669"/>
    <property type="project" value="UniProtKB-ARBA"/>
</dbReference>
<dbReference type="CDD" id="cd00056">
    <property type="entry name" value="ENDO3c"/>
    <property type="match status" value="1"/>
</dbReference>
<gene>
    <name evidence="3" type="ORF">QN277_025489</name>
</gene>
<dbReference type="PANTHER" id="PTHR47203:SF1">
    <property type="entry name" value="HYPOTHETICAL BASE EXCISION DNA REPAIR PROTEIN (EUROFUNG)"/>
    <property type="match status" value="1"/>
</dbReference>
<keyword evidence="4" id="KW-1185">Reference proteome</keyword>
<dbReference type="InterPro" id="IPR003265">
    <property type="entry name" value="HhH-GPD_domain"/>
</dbReference>
<dbReference type="PANTHER" id="PTHR47203">
    <property type="match status" value="1"/>
</dbReference>
<dbReference type="InterPro" id="IPR011257">
    <property type="entry name" value="DNA_glycosylase"/>
</dbReference>
<feature type="compositionally biased region" description="Basic and acidic residues" evidence="1">
    <location>
        <begin position="39"/>
        <end position="52"/>
    </location>
</feature>
<organism evidence="3 4">
    <name type="scientific">Acacia crassicarpa</name>
    <name type="common">northern wattle</name>
    <dbReference type="NCBI Taxonomy" id="499986"/>
    <lineage>
        <taxon>Eukaryota</taxon>
        <taxon>Viridiplantae</taxon>
        <taxon>Streptophyta</taxon>
        <taxon>Embryophyta</taxon>
        <taxon>Tracheophyta</taxon>
        <taxon>Spermatophyta</taxon>
        <taxon>Magnoliopsida</taxon>
        <taxon>eudicotyledons</taxon>
        <taxon>Gunneridae</taxon>
        <taxon>Pentapetalae</taxon>
        <taxon>rosids</taxon>
        <taxon>fabids</taxon>
        <taxon>Fabales</taxon>
        <taxon>Fabaceae</taxon>
        <taxon>Caesalpinioideae</taxon>
        <taxon>mimosoid clade</taxon>
        <taxon>Acacieae</taxon>
        <taxon>Acacia</taxon>
    </lineage>
</organism>